<keyword evidence="2" id="KW-0812">Transmembrane</keyword>
<sequence>MFGAMGINWVMEILSFYVGGPNYLWYATDALNCLQGVWTFVIFVLNRPARQEIRARIRELRERRAGRDEYRVPEHPQIDDFQTVVNRQSRLVTHLSPWQQEVRGLLPQHPDGGGSAYAAPDQSRFSADDSDDSGSVTEPLRTSTVP</sequence>
<reference evidence="4" key="1">
    <citation type="submission" date="2025-08" db="UniProtKB">
        <authorList>
            <consortium name="RefSeq"/>
        </authorList>
    </citation>
    <scope>IDENTIFICATION</scope>
    <source>
        <tissue evidence="4">Whole organism</tissue>
    </source>
</reference>
<evidence type="ECO:0000256" key="1">
    <source>
        <dbReference type="SAM" id="MobiDB-lite"/>
    </source>
</evidence>
<dbReference type="OrthoDB" id="7683403at2759"/>
<feature type="compositionally biased region" description="Polar residues" evidence="1">
    <location>
        <begin position="133"/>
        <end position="146"/>
    </location>
</feature>
<evidence type="ECO:0000313" key="3">
    <source>
        <dbReference type="Proteomes" id="UP000504606"/>
    </source>
</evidence>
<evidence type="ECO:0000313" key="4">
    <source>
        <dbReference type="RefSeq" id="XP_052120065.1"/>
    </source>
</evidence>
<gene>
    <name evidence="4" type="primary">LOC127748850</name>
</gene>
<dbReference type="PANTHER" id="PTHR46953:SF1">
    <property type="entry name" value="G-PROTEIN COUPLED RECEPTOR MTH-LIKE 1-RELATED"/>
    <property type="match status" value="1"/>
</dbReference>
<dbReference type="RefSeq" id="XP_052120065.1">
    <property type="nucleotide sequence ID" value="XM_052264105.1"/>
</dbReference>
<dbReference type="GeneID" id="127748850"/>
<dbReference type="PANTHER" id="PTHR46953">
    <property type="entry name" value="G-PROTEIN COUPLED RECEPTOR MTH-LIKE 1-RELATED"/>
    <property type="match status" value="1"/>
</dbReference>
<feature type="transmembrane region" description="Helical" evidence="2">
    <location>
        <begin position="23"/>
        <end position="46"/>
    </location>
</feature>
<feature type="region of interest" description="Disordered" evidence="1">
    <location>
        <begin position="104"/>
        <end position="146"/>
    </location>
</feature>
<dbReference type="AlphaFoldDB" id="A0A9C6WVT4"/>
<accession>A0A9C6WVT4</accession>
<keyword evidence="2" id="KW-1133">Transmembrane helix</keyword>
<evidence type="ECO:0000256" key="2">
    <source>
        <dbReference type="SAM" id="Phobius"/>
    </source>
</evidence>
<keyword evidence="3" id="KW-1185">Reference proteome</keyword>
<dbReference type="Proteomes" id="UP000504606">
    <property type="component" value="Unplaced"/>
</dbReference>
<organism evidence="3 4">
    <name type="scientific">Frankliniella occidentalis</name>
    <name type="common">Western flower thrips</name>
    <name type="synonym">Euthrips occidentalis</name>
    <dbReference type="NCBI Taxonomy" id="133901"/>
    <lineage>
        <taxon>Eukaryota</taxon>
        <taxon>Metazoa</taxon>
        <taxon>Ecdysozoa</taxon>
        <taxon>Arthropoda</taxon>
        <taxon>Hexapoda</taxon>
        <taxon>Insecta</taxon>
        <taxon>Pterygota</taxon>
        <taxon>Neoptera</taxon>
        <taxon>Paraneoptera</taxon>
        <taxon>Thysanoptera</taxon>
        <taxon>Terebrantia</taxon>
        <taxon>Thripoidea</taxon>
        <taxon>Thripidae</taxon>
        <taxon>Frankliniella</taxon>
    </lineage>
</organism>
<proteinExistence type="predicted"/>
<dbReference type="Gene3D" id="1.20.1070.10">
    <property type="entry name" value="Rhodopsin 7-helix transmembrane proteins"/>
    <property type="match status" value="1"/>
</dbReference>
<dbReference type="KEGG" id="foc:127748850"/>
<protein>
    <submittedName>
        <fullName evidence="4">Uncharacterized protein LOC127748850</fullName>
    </submittedName>
</protein>
<name>A0A9C6WVT4_FRAOC</name>
<dbReference type="InterPro" id="IPR052808">
    <property type="entry name" value="GPCR_Mth-like"/>
</dbReference>
<keyword evidence="2" id="KW-0472">Membrane</keyword>